<dbReference type="RefSeq" id="WP_121940991.1">
    <property type="nucleotide sequence ID" value="NZ_CP137846.1"/>
</dbReference>
<dbReference type="EMBL" id="REFI01000011">
    <property type="protein sequence ID" value="RMA77441.1"/>
    <property type="molecule type" value="Genomic_DNA"/>
</dbReference>
<protein>
    <submittedName>
        <fullName evidence="1">Uncharacterized protein</fullName>
    </submittedName>
</protein>
<sequence>MLPQDAVIQKNETERVDYFIKQNSHKISQITPYLKHNIKDYIKYLELKIFSYNEKTNYEIEDIKFVCDNFKNPYVLAVFKPIGYMLVSLINNECVVVDMFAENKKFNDFYFTRNSNRMVNFDLDTFRITNNEVRSLENNQKDNYILKNLKTYFVNINETLNNKKLNNNKKMAAKVSWMTKSVINSDGYNYDPLYRFFIAEKEVPHAWWFKLAEIAESFGYQEQKTLKEHYSKLAENEHNPELKAMYEWRITKCEEFIDTGLCHYIGLGMLLLYAEFFKNYGVFSDLQVKKYLKNKENQPIYDFFNKPKPPIVTEDFVGDLWLKYGKGAIFTTSLYMKQVVQAFEGDRKNPNEEWPISVHRRSAGWIKPWKWIRDGHPCLVFGTGIPKFSISNANSRSISDLKSGHGVVVYGTHENGRKMLCHYGWARHSQVLLSKNLAGQLWLVGLKEWGKVREPRKHFTWKDGRKTSGWETN</sequence>
<dbReference type="AlphaFoldDB" id="A0A3L9ZX47"/>
<organism evidence="1 2">
    <name type="scientific">Metamycoplasma subdolum</name>
    <dbReference type="NCBI Taxonomy" id="92407"/>
    <lineage>
        <taxon>Bacteria</taxon>
        <taxon>Bacillati</taxon>
        <taxon>Mycoplasmatota</taxon>
        <taxon>Mycoplasmoidales</taxon>
        <taxon>Metamycoplasmataceae</taxon>
        <taxon>Metamycoplasma</taxon>
    </lineage>
</organism>
<dbReference type="InterPro" id="IPR054779">
    <property type="entry name" value="Cys_pept_put_mycoplasmatota"/>
</dbReference>
<reference evidence="1 2" key="1">
    <citation type="submission" date="2018-10" db="EMBL/GenBank/DDBJ databases">
        <title>Genomic Encyclopedia of Archaeal and Bacterial Type Strains, Phase II (KMG-II): from individual species to whole genera.</title>
        <authorList>
            <person name="Goeker M."/>
        </authorList>
    </citation>
    <scope>NUCLEOTIDE SEQUENCE [LARGE SCALE GENOMIC DNA]</scope>
    <source>
        <strain evidence="1 2">ATCC 29870</strain>
    </source>
</reference>
<accession>A0A3L9ZX47</accession>
<dbReference type="NCBIfam" id="NF045837">
    <property type="entry name" value="Mplas_Cys_pep"/>
    <property type="match status" value="1"/>
</dbReference>
<name>A0A3L9ZX47_9BACT</name>
<gene>
    <name evidence="1" type="ORF">JN00_0551</name>
</gene>
<evidence type="ECO:0000313" key="1">
    <source>
        <dbReference type="EMBL" id="RMA77441.1"/>
    </source>
</evidence>
<dbReference type="Proteomes" id="UP000267246">
    <property type="component" value="Unassembled WGS sequence"/>
</dbReference>
<comment type="caution">
    <text evidence="1">The sequence shown here is derived from an EMBL/GenBank/DDBJ whole genome shotgun (WGS) entry which is preliminary data.</text>
</comment>
<keyword evidence="2" id="KW-1185">Reference proteome</keyword>
<proteinExistence type="predicted"/>
<dbReference type="OrthoDB" id="394997at2"/>
<evidence type="ECO:0000313" key="2">
    <source>
        <dbReference type="Proteomes" id="UP000267246"/>
    </source>
</evidence>